<evidence type="ECO:0000256" key="2">
    <source>
        <dbReference type="ARBA" id="ARBA00010529"/>
    </source>
</evidence>
<dbReference type="Gene3D" id="1.10.10.10">
    <property type="entry name" value="Winged helix-like DNA-binding domain superfamily/Winged helix DNA-binding domain"/>
    <property type="match status" value="1"/>
</dbReference>
<evidence type="ECO:0000256" key="7">
    <source>
        <dbReference type="ARBA" id="ARBA00023125"/>
    </source>
</evidence>
<dbReference type="EMBL" id="JAHLFJ010000012">
    <property type="protein sequence ID" value="MBU3855164.1"/>
    <property type="molecule type" value="Genomic_DNA"/>
</dbReference>
<evidence type="ECO:0000256" key="10">
    <source>
        <dbReference type="ARBA" id="ARBA00046140"/>
    </source>
</evidence>
<comment type="subunit">
    <text evidence="3">Homodimer.</text>
</comment>
<evidence type="ECO:0000313" key="12">
    <source>
        <dbReference type="EMBL" id="MBU3855164.1"/>
    </source>
</evidence>
<reference evidence="12" key="1">
    <citation type="journal article" date="2021" name="PeerJ">
        <title>Extensive microbial diversity within the chicken gut microbiome revealed by metagenomics and culture.</title>
        <authorList>
            <person name="Gilroy R."/>
            <person name="Ravi A."/>
            <person name="Getino M."/>
            <person name="Pursley I."/>
            <person name="Horton D.L."/>
            <person name="Alikhan N.F."/>
            <person name="Baker D."/>
            <person name="Gharbi K."/>
            <person name="Hall N."/>
            <person name="Watson M."/>
            <person name="Adriaenssens E.M."/>
            <person name="Foster-Nyarko E."/>
            <person name="Jarju S."/>
            <person name="Secka A."/>
            <person name="Antonio M."/>
            <person name="Oren A."/>
            <person name="Chaudhuri R.R."/>
            <person name="La Ragione R."/>
            <person name="Hildebrand F."/>
            <person name="Pallen M.J."/>
        </authorList>
    </citation>
    <scope>NUCLEOTIDE SEQUENCE</scope>
    <source>
        <strain evidence="12">8470</strain>
    </source>
</reference>
<dbReference type="PANTHER" id="PTHR33175:SF13">
    <property type="entry name" value="HISTONE-LIKE PROTEIN"/>
    <property type="match status" value="1"/>
</dbReference>
<keyword evidence="6" id="KW-0426">Late protein</keyword>
<keyword evidence="5" id="KW-0235">DNA replication</keyword>
<dbReference type="InterPro" id="IPR010992">
    <property type="entry name" value="IHF-like_DNA-bd_dom_sf"/>
</dbReference>
<comment type="caution">
    <text evidence="12">The sequence shown here is derived from an EMBL/GenBank/DDBJ whole genome shotgun (WGS) entry which is preliminary data.</text>
</comment>
<dbReference type="Proteomes" id="UP000784286">
    <property type="component" value="Unassembled WGS sequence"/>
</dbReference>
<dbReference type="GO" id="GO:0003677">
    <property type="term" value="F:DNA binding"/>
    <property type="evidence" value="ECO:0007669"/>
    <property type="project" value="UniProtKB-KW"/>
</dbReference>
<dbReference type="Pfam" id="PF18291">
    <property type="entry name" value="HU-HIG"/>
    <property type="match status" value="1"/>
</dbReference>
<dbReference type="InterPro" id="IPR000119">
    <property type="entry name" value="Hist_DNA-bd"/>
</dbReference>
<dbReference type="GO" id="GO:0006260">
    <property type="term" value="P:DNA replication"/>
    <property type="evidence" value="ECO:0007669"/>
    <property type="project" value="UniProtKB-KW"/>
</dbReference>
<dbReference type="PANTHER" id="PTHR33175">
    <property type="entry name" value="DNA-BINDING PROTEIN HU"/>
    <property type="match status" value="1"/>
</dbReference>
<evidence type="ECO:0000256" key="4">
    <source>
        <dbReference type="ARBA" id="ARBA00016145"/>
    </source>
</evidence>
<comment type="similarity">
    <text evidence="2">Belongs to the bacterial histone-like protein family.</text>
</comment>
<evidence type="ECO:0000256" key="8">
    <source>
        <dbReference type="ARBA" id="ARBA00033120"/>
    </source>
</evidence>
<comment type="subcellular location">
    <subcellularLocation>
        <location evidence="1">Virion</location>
    </subcellularLocation>
</comment>
<dbReference type="SUPFAM" id="SSF47729">
    <property type="entry name" value="IHF-like DNA-binding proteins"/>
    <property type="match status" value="1"/>
</dbReference>
<evidence type="ECO:0000256" key="3">
    <source>
        <dbReference type="ARBA" id="ARBA00011738"/>
    </source>
</evidence>
<gene>
    <name evidence="12" type="ORF">H9928_01140</name>
</gene>
<comment type="function">
    <text evidence="10">DNA-binding protein that plays a critical role in nucleoid compaction, genome replication and DNA replication and transcription. Binds to both ssDNA and dsDNA with a binding site covering about 15 nucleotides. Displays DNA-supercoiling activity only when associated with the viral DNA topoisomerase 2.</text>
</comment>
<feature type="domain" description="HU" evidence="11">
    <location>
        <begin position="1"/>
        <end position="124"/>
    </location>
</feature>
<dbReference type="GO" id="GO:0005829">
    <property type="term" value="C:cytosol"/>
    <property type="evidence" value="ECO:0007669"/>
    <property type="project" value="TreeGrafter"/>
</dbReference>
<evidence type="ECO:0000256" key="9">
    <source>
        <dbReference type="ARBA" id="ARBA00033227"/>
    </source>
</evidence>
<dbReference type="Gene3D" id="4.10.520.10">
    <property type="entry name" value="IHF-like DNA-binding proteins"/>
    <property type="match status" value="1"/>
</dbReference>
<name>A0A948X1K8_9BACT</name>
<evidence type="ECO:0000313" key="13">
    <source>
        <dbReference type="Proteomes" id="UP000784286"/>
    </source>
</evidence>
<dbReference type="InterPro" id="IPR005902">
    <property type="entry name" value="HU_DNA-bd_put"/>
</dbReference>
<dbReference type="GO" id="GO:0030527">
    <property type="term" value="F:structural constituent of chromatin"/>
    <property type="evidence" value="ECO:0007669"/>
    <property type="project" value="InterPro"/>
</dbReference>
<proteinExistence type="inferred from homology"/>
<evidence type="ECO:0000256" key="1">
    <source>
        <dbReference type="ARBA" id="ARBA00004328"/>
    </source>
</evidence>
<dbReference type="InterPro" id="IPR041607">
    <property type="entry name" value="HU-HIG"/>
</dbReference>
<keyword evidence="7 12" id="KW-0238">DNA-binding</keyword>
<dbReference type="InterPro" id="IPR036388">
    <property type="entry name" value="WH-like_DNA-bd_sf"/>
</dbReference>
<evidence type="ECO:0000256" key="6">
    <source>
        <dbReference type="ARBA" id="ARBA00022921"/>
    </source>
</evidence>
<evidence type="ECO:0000259" key="11">
    <source>
        <dbReference type="Pfam" id="PF18291"/>
    </source>
</evidence>
<dbReference type="NCBIfam" id="TIGR01201">
    <property type="entry name" value="HU_rel"/>
    <property type="match status" value="1"/>
</dbReference>
<dbReference type="AlphaFoldDB" id="A0A948X1K8"/>
<evidence type="ECO:0000256" key="5">
    <source>
        <dbReference type="ARBA" id="ARBA00022705"/>
    </source>
</evidence>
<sequence>MAIKFEFYRTPDTEGTSKKRYYARVVNFRHVSTDALASSIQQRCTLTEADVHAVLVSLGQELAWHLKEGERVHVEGLGYFQVTLKCPETKNPKDTRSRDVKVRTVRFRPDKRLLELMRNAETERSDIRPHSAKCSDEKLEKLLAEFFGNGEVLTRQKLEDICGFTRSTAARVIKKLVEEGRLKNVGARTHPIYVPAKGNFGK</sequence>
<organism evidence="12 13">
    <name type="scientific">Candidatus Phocaeicola excrementipullorum</name>
    <dbReference type="NCBI Taxonomy" id="2838731"/>
    <lineage>
        <taxon>Bacteria</taxon>
        <taxon>Pseudomonadati</taxon>
        <taxon>Bacteroidota</taxon>
        <taxon>Bacteroidia</taxon>
        <taxon>Bacteroidales</taxon>
        <taxon>Bacteroidaceae</taxon>
        <taxon>Phocaeicola</taxon>
    </lineage>
</organism>
<accession>A0A948X1K8</accession>
<reference evidence="12" key="2">
    <citation type="submission" date="2021-04" db="EMBL/GenBank/DDBJ databases">
        <authorList>
            <person name="Gilroy R."/>
        </authorList>
    </citation>
    <scope>NUCLEOTIDE SEQUENCE</scope>
    <source>
        <strain evidence="12">8470</strain>
    </source>
</reference>
<protein>
    <recommendedName>
        <fullName evidence="4">Viral histone-like protein</fullName>
    </recommendedName>
    <alternativeName>
        <fullName evidence="9">DNA-binding protein pA104R</fullName>
    </alternativeName>
    <alternativeName>
        <fullName evidence="8">pA104R</fullName>
    </alternativeName>
</protein>